<proteinExistence type="predicted"/>
<dbReference type="HOGENOM" id="CLU_812835_0_0_2"/>
<organism evidence="2 3">
    <name type="scientific">Ignicoccus hospitalis (strain KIN4/I / DSM 18386 / JCM 14125)</name>
    <dbReference type="NCBI Taxonomy" id="453591"/>
    <lineage>
        <taxon>Archaea</taxon>
        <taxon>Thermoproteota</taxon>
        <taxon>Thermoprotei</taxon>
        <taxon>Desulfurococcales</taxon>
        <taxon>Desulfurococcaceae</taxon>
        <taxon>Ignicoccus</taxon>
    </lineage>
</organism>
<sequence length="341" mass="39352">MNFLFTTSWYKFKFWYGFQYPVFLITMMVVAAILNTSKLKNYLCAGVWGAQLALVLALAAVADPLAYWAMIYEYYYYYASEGKPAPYPIYPWMSLTTYRPIAPNNLHCFWKALELYEVASKYLKPGERVSVPDTLMALFSCKYKPDHTGNMAMKDWYWNAHLTPQKIAAILTTWLNARVFVNMYGTVRTMDIPKYIWSEVVNEAIMVRDAGYVFIMNLTKLAKLNSLLNKRVIWLNNGTFVIVETNKNVNGTKLFRAKYGLSSEDGKLVPALYDYVPKYGINNITWLEGYIYVDVNGTYAFYGSPSVLEIRIDNITLKPTKRVEVMQDFVHASYFGSLELN</sequence>
<keyword evidence="1" id="KW-0472">Membrane</keyword>
<gene>
    <name evidence="2" type="ordered locus">Igni_0073</name>
</gene>
<dbReference type="Proteomes" id="UP000000262">
    <property type="component" value="Chromosome"/>
</dbReference>
<evidence type="ECO:0000313" key="2">
    <source>
        <dbReference type="EMBL" id="ABU81257.1"/>
    </source>
</evidence>
<feature type="transmembrane region" description="Helical" evidence="1">
    <location>
        <begin position="42"/>
        <end position="62"/>
    </location>
</feature>
<dbReference type="EMBL" id="CP000816">
    <property type="protein sequence ID" value="ABU81257.1"/>
    <property type="molecule type" value="Genomic_DNA"/>
</dbReference>
<keyword evidence="1" id="KW-0812">Transmembrane</keyword>
<evidence type="ECO:0000256" key="1">
    <source>
        <dbReference type="SAM" id="Phobius"/>
    </source>
</evidence>
<keyword evidence="3" id="KW-1185">Reference proteome</keyword>
<keyword evidence="1" id="KW-1133">Transmembrane helix</keyword>
<name>A8A8K5_IGNH4</name>
<accession>A8A8K5</accession>
<reference evidence="2 3" key="1">
    <citation type="journal article" date="2008" name="Genome Biol.">
        <title>A genomic analysis of the archaeal system Ignicoccus hospitalis-Nanoarchaeum equitans.</title>
        <authorList>
            <person name="Podar M."/>
            <person name="Anderson I."/>
            <person name="Makarova K.S."/>
            <person name="Elkins J.G."/>
            <person name="Ivanova N."/>
            <person name="Wall M.A."/>
            <person name="Lykidis A."/>
            <person name="Mavromatis K."/>
            <person name="Sun H."/>
            <person name="Hudson M.E."/>
            <person name="Chen W."/>
            <person name="Deciu C."/>
            <person name="Hutchison D."/>
            <person name="Eads J.R."/>
            <person name="Anderson A."/>
            <person name="Fernandes F."/>
            <person name="Szeto E."/>
            <person name="Lapidus A."/>
            <person name="Kyrpides N.C."/>
            <person name="Saier M.H.Jr."/>
            <person name="Richardson P.M."/>
            <person name="Rachel R."/>
            <person name="Huber H."/>
            <person name="Eisen J.A."/>
            <person name="Koonin E.V."/>
            <person name="Keller M."/>
            <person name="Stetter K.O."/>
        </authorList>
    </citation>
    <scope>NUCLEOTIDE SEQUENCE [LARGE SCALE GENOMIC DNA]</scope>
    <source>
        <strain evidence="3">KIN4/I / DSM 18386 / JCM 14125</strain>
    </source>
</reference>
<feature type="transmembrane region" description="Helical" evidence="1">
    <location>
        <begin position="14"/>
        <end position="35"/>
    </location>
</feature>
<evidence type="ECO:0000313" key="3">
    <source>
        <dbReference type="Proteomes" id="UP000000262"/>
    </source>
</evidence>
<dbReference type="KEGG" id="iho:Igni_0073"/>
<protein>
    <submittedName>
        <fullName evidence="2">Uncharacterized protein</fullName>
    </submittedName>
</protein>
<dbReference type="STRING" id="453591.Igni_0073"/>
<dbReference type="AlphaFoldDB" id="A8A8K5"/>